<dbReference type="AlphaFoldDB" id="A0A815RGF2"/>
<dbReference type="PROSITE" id="PS50181">
    <property type="entry name" value="FBOX"/>
    <property type="match status" value="1"/>
</dbReference>
<dbReference type="EMBL" id="CAJOBD010005247">
    <property type="protein sequence ID" value="CAF4024785.1"/>
    <property type="molecule type" value="Genomic_DNA"/>
</dbReference>
<evidence type="ECO:0000259" key="1">
    <source>
        <dbReference type="PROSITE" id="PS50181"/>
    </source>
</evidence>
<evidence type="ECO:0000313" key="3">
    <source>
        <dbReference type="EMBL" id="CAF4024785.1"/>
    </source>
</evidence>
<dbReference type="Proteomes" id="UP000663864">
    <property type="component" value="Unassembled WGS sequence"/>
</dbReference>
<evidence type="ECO:0000313" key="4">
    <source>
        <dbReference type="Proteomes" id="UP000663864"/>
    </source>
</evidence>
<gene>
    <name evidence="3" type="ORF">JBS370_LOCUS27623</name>
    <name evidence="2" type="ORF">ZHD862_LOCUS36332</name>
</gene>
<accession>A0A815RGF2</accession>
<dbReference type="SUPFAM" id="SSF52047">
    <property type="entry name" value="RNI-like"/>
    <property type="match status" value="1"/>
</dbReference>
<reference evidence="2" key="1">
    <citation type="submission" date="2021-02" db="EMBL/GenBank/DDBJ databases">
        <authorList>
            <person name="Nowell W R."/>
        </authorList>
    </citation>
    <scope>NUCLEOTIDE SEQUENCE</scope>
</reference>
<name>A0A815RGF2_9BILA</name>
<dbReference type="InterPro" id="IPR001810">
    <property type="entry name" value="F-box_dom"/>
</dbReference>
<feature type="domain" description="F-box" evidence="1">
    <location>
        <begin position="2"/>
        <end position="49"/>
    </location>
</feature>
<dbReference type="InterPro" id="IPR032675">
    <property type="entry name" value="LRR_dom_sf"/>
</dbReference>
<sequence length="353" mass="42365">MKTSIEQLPVELWISIFSYFEAHDLFQAFTNLNNYFDQLIASDYLLFNVRLGKSDHNPLEYSIQPYWSNSILNRIISLHPIIQHKTSHIPEFLRWHCTKLIQLKSLKVKLRRREIPTICIALQQLKSLSHLFIECIPNQMLLENILSLPVLRVCQLVFLRAITSINCYSNQMSKIEKLYIKLQDDSHNSIINLLLSRMPKLKKLEINNSESYFNEHDSLFIKPLFILSELQTIKISWSSRNSDRQFFENFHQILPNLKCLYFNFIYDYFTEDFFNTLIHHWWPTIENLERINIFIKFQRPQMTIDNDMQINLDKFQSILLAMNDKYNGFVNFKWTEKFFIAYKMIEISICKYC</sequence>
<organism evidence="2 4">
    <name type="scientific">Rotaria sordida</name>
    <dbReference type="NCBI Taxonomy" id="392033"/>
    <lineage>
        <taxon>Eukaryota</taxon>
        <taxon>Metazoa</taxon>
        <taxon>Spiralia</taxon>
        <taxon>Gnathifera</taxon>
        <taxon>Rotifera</taxon>
        <taxon>Eurotatoria</taxon>
        <taxon>Bdelloidea</taxon>
        <taxon>Philodinida</taxon>
        <taxon>Philodinidae</taxon>
        <taxon>Rotaria</taxon>
    </lineage>
</organism>
<proteinExistence type="predicted"/>
<dbReference type="Gene3D" id="3.80.10.10">
    <property type="entry name" value="Ribonuclease Inhibitor"/>
    <property type="match status" value="1"/>
</dbReference>
<comment type="caution">
    <text evidence="2">The sequence shown here is derived from an EMBL/GenBank/DDBJ whole genome shotgun (WGS) entry which is preliminary data.</text>
</comment>
<protein>
    <recommendedName>
        <fullName evidence="1">F-box domain-containing protein</fullName>
    </recommendedName>
</protein>
<dbReference type="EMBL" id="CAJNOT010005808">
    <property type="protein sequence ID" value="CAF1475541.1"/>
    <property type="molecule type" value="Genomic_DNA"/>
</dbReference>
<dbReference type="Proteomes" id="UP000663836">
    <property type="component" value="Unassembled WGS sequence"/>
</dbReference>
<evidence type="ECO:0000313" key="2">
    <source>
        <dbReference type="EMBL" id="CAF1475541.1"/>
    </source>
</evidence>